<name>A0AAD7KGB1_9AGAR</name>
<evidence type="ECO:0000313" key="2">
    <source>
        <dbReference type="Proteomes" id="UP001215280"/>
    </source>
</evidence>
<reference evidence="1" key="1">
    <citation type="submission" date="2023-03" db="EMBL/GenBank/DDBJ databases">
        <title>Massive genome expansion in bonnet fungi (Mycena s.s.) driven by repeated elements and novel gene families across ecological guilds.</title>
        <authorList>
            <consortium name="Lawrence Berkeley National Laboratory"/>
            <person name="Harder C.B."/>
            <person name="Miyauchi S."/>
            <person name="Viragh M."/>
            <person name="Kuo A."/>
            <person name="Thoen E."/>
            <person name="Andreopoulos B."/>
            <person name="Lu D."/>
            <person name="Skrede I."/>
            <person name="Drula E."/>
            <person name="Henrissat B."/>
            <person name="Morin E."/>
            <person name="Kohler A."/>
            <person name="Barry K."/>
            <person name="LaButti K."/>
            <person name="Morin E."/>
            <person name="Salamov A."/>
            <person name="Lipzen A."/>
            <person name="Mereny Z."/>
            <person name="Hegedus B."/>
            <person name="Baldrian P."/>
            <person name="Stursova M."/>
            <person name="Weitz H."/>
            <person name="Taylor A."/>
            <person name="Grigoriev I.V."/>
            <person name="Nagy L.G."/>
            <person name="Martin F."/>
            <person name="Kauserud H."/>
        </authorList>
    </citation>
    <scope>NUCLEOTIDE SEQUENCE</scope>
    <source>
        <strain evidence="1">CBHHK188m</strain>
    </source>
</reference>
<sequence length="104" mass="11590">MDSNVSTRPTANTSKVSNVTLLASKHLRDGAAEVLDKRTDIRPLVLVGMMRVSRDFNVRNIHGTSSESERKAMMRVVRDGKVKTSTSAVKHTPDVLRDRVEMLN</sequence>
<accession>A0AAD7KGB1</accession>
<gene>
    <name evidence="1" type="ORF">DFH07DRAFT_763632</name>
</gene>
<proteinExistence type="predicted"/>
<comment type="caution">
    <text evidence="1">The sequence shown here is derived from an EMBL/GenBank/DDBJ whole genome shotgun (WGS) entry which is preliminary data.</text>
</comment>
<dbReference type="Proteomes" id="UP001215280">
    <property type="component" value="Unassembled WGS sequence"/>
</dbReference>
<evidence type="ECO:0000313" key="1">
    <source>
        <dbReference type="EMBL" id="KAJ7785018.1"/>
    </source>
</evidence>
<keyword evidence="2" id="KW-1185">Reference proteome</keyword>
<dbReference type="AlphaFoldDB" id="A0AAD7KGB1"/>
<dbReference type="EMBL" id="JARJLG010000001">
    <property type="protein sequence ID" value="KAJ7785018.1"/>
    <property type="molecule type" value="Genomic_DNA"/>
</dbReference>
<organism evidence="1 2">
    <name type="scientific">Mycena maculata</name>
    <dbReference type="NCBI Taxonomy" id="230809"/>
    <lineage>
        <taxon>Eukaryota</taxon>
        <taxon>Fungi</taxon>
        <taxon>Dikarya</taxon>
        <taxon>Basidiomycota</taxon>
        <taxon>Agaricomycotina</taxon>
        <taxon>Agaricomycetes</taxon>
        <taxon>Agaricomycetidae</taxon>
        <taxon>Agaricales</taxon>
        <taxon>Marasmiineae</taxon>
        <taxon>Mycenaceae</taxon>
        <taxon>Mycena</taxon>
    </lineage>
</organism>
<protein>
    <submittedName>
        <fullName evidence="1">Uncharacterized protein</fullName>
    </submittedName>
</protein>